<keyword evidence="2" id="KW-1185">Reference proteome</keyword>
<evidence type="ECO:0000313" key="1">
    <source>
        <dbReference type="EMBL" id="UWZ86259.1"/>
    </source>
</evidence>
<dbReference type="RefSeq" id="WP_260795902.1">
    <property type="nucleotide sequence ID" value="NZ_CP093313.1"/>
</dbReference>
<proteinExistence type="predicted"/>
<dbReference type="EMBL" id="CP093313">
    <property type="protein sequence ID" value="UWZ86259.1"/>
    <property type="molecule type" value="Genomic_DNA"/>
</dbReference>
<dbReference type="KEGG" id="orp:MOP44_10005"/>
<dbReference type="Proteomes" id="UP001059380">
    <property type="component" value="Chromosome"/>
</dbReference>
<evidence type="ECO:0000313" key="2">
    <source>
        <dbReference type="Proteomes" id="UP001059380"/>
    </source>
</evidence>
<gene>
    <name evidence="1" type="ORF">MOP44_10005</name>
</gene>
<organism evidence="1 2">
    <name type="scientific">Occallatibacter riparius</name>
    <dbReference type="NCBI Taxonomy" id="1002689"/>
    <lineage>
        <taxon>Bacteria</taxon>
        <taxon>Pseudomonadati</taxon>
        <taxon>Acidobacteriota</taxon>
        <taxon>Terriglobia</taxon>
        <taxon>Terriglobales</taxon>
        <taxon>Acidobacteriaceae</taxon>
        <taxon>Occallatibacter</taxon>
    </lineage>
</organism>
<sequence length="68" mass="7561">MENDIILPPDSMDDEDGNCKRCGHPFNPHIITAYDGNDLSKGGEMRCPVENCACFATVHFDMKDGQDE</sequence>
<reference evidence="1" key="1">
    <citation type="submission" date="2021-04" db="EMBL/GenBank/DDBJ databases">
        <title>Phylogenetic analysis of Acidobacteriaceae.</title>
        <authorList>
            <person name="Qiu L."/>
            <person name="Zhang Q."/>
        </authorList>
    </citation>
    <scope>NUCLEOTIDE SEQUENCE</scope>
    <source>
        <strain evidence="1">DSM 25168</strain>
    </source>
</reference>
<accession>A0A9J7BTN7</accession>
<dbReference type="AlphaFoldDB" id="A0A9J7BTN7"/>
<protein>
    <submittedName>
        <fullName evidence="1">Uncharacterized protein</fullName>
    </submittedName>
</protein>
<name>A0A9J7BTN7_9BACT</name>